<protein>
    <submittedName>
        <fullName evidence="2">Uncharacterized protein</fullName>
    </submittedName>
</protein>
<keyword evidence="1" id="KW-1133">Transmembrane helix</keyword>
<evidence type="ECO:0000313" key="3">
    <source>
        <dbReference type="Proteomes" id="UP000830401"/>
    </source>
</evidence>
<evidence type="ECO:0000313" key="2">
    <source>
        <dbReference type="EMBL" id="UOQ69607.1"/>
    </source>
</evidence>
<keyword evidence="1" id="KW-0472">Membrane</keyword>
<gene>
    <name evidence="2" type="ORF">MUN86_29325</name>
</gene>
<keyword evidence="3" id="KW-1185">Reference proteome</keyword>
<dbReference type="RefSeq" id="WP_245127453.1">
    <property type="nucleotide sequence ID" value="NZ_CP095067.1"/>
</dbReference>
<organism evidence="2 3">
    <name type="scientific">Hymenobacter volaticus</name>
    <dbReference type="NCBI Taxonomy" id="2932254"/>
    <lineage>
        <taxon>Bacteria</taxon>
        <taxon>Pseudomonadati</taxon>
        <taxon>Bacteroidota</taxon>
        <taxon>Cytophagia</taxon>
        <taxon>Cytophagales</taxon>
        <taxon>Hymenobacteraceae</taxon>
        <taxon>Hymenobacter</taxon>
    </lineage>
</organism>
<geneLocation type="plasmid" evidence="2 3">
    <name>unnamed6</name>
</geneLocation>
<dbReference type="Proteomes" id="UP000830401">
    <property type="component" value="Plasmid unnamed6"/>
</dbReference>
<keyword evidence="2" id="KW-0614">Plasmid</keyword>
<name>A0ABY4GFY5_9BACT</name>
<sequence>MAFDAIVAAIGYDRIYANILVVEQSRITDLTVRVNKQKYFGQDGLYFCGFWIGLTGVMREIGLDAQKIARHIADALQPTGKVKESRSGKFLVGVGLVVGAVLGYQLIRARMRGTSSSLV</sequence>
<reference evidence="2" key="1">
    <citation type="submission" date="2022-04" db="EMBL/GenBank/DDBJ databases">
        <title>Hymenobacter sp. isolated from the air.</title>
        <authorList>
            <person name="Won M."/>
            <person name="Lee C.-M."/>
            <person name="Woen H.-Y."/>
            <person name="Kwon S.-W."/>
        </authorList>
    </citation>
    <scope>NUCLEOTIDE SEQUENCE</scope>
    <source>
        <strain evidence="2">5420S-77</strain>
        <plasmid evidence="2">unnamed6</plasmid>
    </source>
</reference>
<accession>A0ABY4GFY5</accession>
<evidence type="ECO:0000256" key="1">
    <source>
        <dbReference type="SAM" id="Phobius"/>
    </source>
</evidence>
<dbReference type="EMBL" id="CP095067">
    <property type="protein sequence ID" value="UOQ69607.1"/>
    <property type="molecule type" value="Genomic_DNA"/>
</dbReference>
<feature type="transmembrane region" description="Helical" evidence="1">
    <location>
        <begin position="90"/>
        <end position="107"/>
    </location>
</feature>
<proteinExistence type="predicted"/>
<keyword evidence="1" id="KW-0812">Transmembrane</keyword>